<reference evidence="1" key="1">
    <citation type="submission" date="2022-09" db="EMBL/GenBank/DDBJ databases">
        <title>Intensive care unit water sources are persistently colonized with multi-drug resistant bacteria and are the site of extensive horizontal gene transfer of antibiotic resistance genes.</title>
        <authorList>
            <person name="Diorio-Toth L."/>
        </authorList>
    </citation>
    <scope>NUCLEOTIDE SEQUENCE</scope>
    <source>
        <strain evidence="1">GD04130</strain>
    </source>
</reference>
<dbReference type="RefSeq" id="WP_279860695.1">
    <property type="nucleotide sequence ID" value="NZ_JAODZU010000040.1"/>
</dbReference>
<protein>
    <recommendedName>
        <fullName evidence="3">Arsenical-resistance protein</fullName>
    </recommendedName>
</protein>
<accession>A0AA42HVP6</accession>
<comment type="caution">
    <text evidence="1">The sequence shown here is derived from an EMBL/GenBank/DDBJ whole genome shotgun (WGS) entry which is preliminary data.</text>
</comment>
<dbReference type="Proteomes" id="UP001158297">
    <property type="component" value="Unassembled WGS sequence"/>
</dbReference>
<evidence type="ECO:0008006" key="3">
    <source>
        <dbReference type="Google" id="ProtNLM"/>
    </source>
</evidence>
<sequence>MQAAANAKPVMGWFERYLTLWVLLCIGAGMDRYVNAPTANY</sequence>
<dbReference type="AlphaFoldDB" id="A0AA42HVP6"/>
<dbReference type="EMBL" id="JAODZU010000040">
    <property type="protein sequence ID" value="MDH0365141.1"/>
    <property type="molecule type" value="Genomic_DNA"/>
</dbReference>
<organism evidence="1 2">
    <name type="scientific">Comamonas aquatica</name>
    <dbReference type="NCBI Taxonomy" id="225991"/>
    <lineage>
        <taxon>Bacteria</taxon>
        <taxon>Pseudomonadati</taxon>
        <taxon>Pseudomonadota</taxon>
        <taxon>Betaproteobacteria</taxon>
        <taxon>Burkholderiales</taxon>
        <taxon>Comamonadaceae</taxon>
        <taxon>Comamonas</taxon>
    </lineage>
</organism>
<evidence type="ECO:0000313" key="2">
    <source>
        <dbReference type="Proteomes" id="UP001158297"/>
    </source>
</evidence>
<evidence type="ECO:0000313" key="1">
    <source>
        <dbReference type="EMBL" id="MDH0365141.1"/>
    </source>
</evidence>
<gene>
    <name evidence="1" type="ORF">N7330_19170</name>
</gene>
<name>A0AA42HVP6_9BURK</name>
<proteinExistence type="predicted"/>